<dbReference type="PANTHER" id="PTHR21666">
    <property type="entry name" value="PEPTIDASE-RELATED"/>
    <property type="match status" value="1"/>
</dbReference>
<keyword evidence="1 3" id="KW-0732">Signal</keyword>
<feature type="chain" id="PRO_5003937659" evidence="3">
    <location>
        <begin position="51"/>
        <end position="539"/>
    </location>
</feature>
<sequence>MTQRNKSAHKSLYYSWQQGLMAKRFASTLPAQSLCWLSSFSLLSGGFVFAQTDTSIDNIVPTIENSQPTAVTIPVIKDTAAPSSDRPQSDFSERRARLKKRLSRENVSQSTAPVRQFKPKIEPEESTPVVIFSRPKAETSRVAPRLRQAKLKIPARTAPEKPPEIAQPVNNSNSTVRATTGKNKDYNNAYIDPTDYSSGTTANYQAPNSVVLTERSSGCRTILSSGQSVSGGACAKAPQTNRVANSEGKSAPSWLKRSETASLVKVSPVRQLATNVSNVSNVSNLRNFHNVSNVSNLSNGGWRASRIDSGNVTKSTYRPNRFIPNPGEFATTTVSASPIAPSGGTLPPPMADGNVAPRPSTVSYEFSLASVLPQIPYTGAVAYRGGGMVFPLSVPSPITSLFGWRVHPITGDRRFHAGTDLGAPTGTPVLAAGKGQVETANWMGGYGLAVVINHNSAQQTLYAHMSEIFVQPGQQVEPGTVIGRVGSTGNSTGPHLHFEVRHLTQDGWVAADPGVQLQSGLSQLVQSLQTAQVTQQPGS</sequence>
<feature type="region of interest" description="Disordered" evidence="2">
    <location>
        <begin position="156"/>
        <end position="186"/>
    </location>
</feature>
<dbReference type="PANTHER" id="PTHR21666:SF289">
    <property type="entry name" value="L-ALA--D-GLU ENDOPEPTIDASE"/>
    <property type="match status" value="1"/>
</dbReference>
<evidence type="ECO:0000256" key="2">
    <source>
        <dbReference type="SAM" id="MobiDB-lite"/>
    </source>
</evidence>
<reference evidence="5 6" key="1">
    <citation type="submission" date="2012-06" db="EMBL/GenBank/DDBJ databases">
        <title>Finished chromosome of genome of Cylindrospermum stagnale PCC 7417.</title>
        <authorList>
            <consortium name="US DOE Joint Genome Institute"/>
            <person name="Gugger M."/>
            <person name="Coursin T."/>
            <person name="Rippka R."/>
            <person name="Tandeau De Marsac N."/>
            <person name="Huntemann M."/>
            <person name="Wei C.-L."/>
            <person name="Han J."/>
            <person name="Detter J.C."/>
            <person name="Han C."/>
            <person name="Tapia R."/>
            <person name="Chen A."/>
            <person name="Kyrpides N."/>
            <person name="Mavromatis K."/>
            <person name="Markowitz V."/>
            <person name="Szeto E."/>
            <person name="Ivanova N."/>
            <person name="Pagani I."/>
            <person name="Pati A."/>
            <person name="Goodwin L."/>
            <person name="Nordberg H.P."/>
            <person name="Cantor M.N."/>
            <person name="Hua S.X."/>
            <person name="Woyke T."/>
            <person name="Kerfeld C.A."/>
        </authorList>
    </citation>
    <scope>NUCLEOTIDE SEQUENCE [LARGE SCALE GENOMIC DNA]</scope>
    <source>
        <strain evidence="5 6">PCC 7417</strain>
    </source>
</reference>
<dbReference type="CDD" id="cd12797">
    <property type="entry name" value="M23_peptidase"/>
    <property type="match status" value="1"/>
</dbReference>
<dbReference type="GO" id="GO:0004222">
    <property type="term" value="F:metalloendopeptidase activity"/>
    <property type="evidence" value="ECO:0007669"/>
    <property type="project" value="TreeGrafter"/>
</dbReference>
<accession>K9X0W9</accession>
<feature type="compositionally biased region" description="Polar residues" evidence="2">
    <location>
        <begin position="168"/>
        <end position="181"/>
    </location>
</feature>
<dbReference type="InterPro" id="IPR011055">
    <property type="entry name" value="Dup_hybrid_motif"/>
</dbReference>
<proteinExistence type="predicted"/>
<feature type="signal peptide" evidence="3">
    <location>
        <begin position="1"/>
        <end position="50"/>
    </location>
</feature>
<dbReference type="RefSeq" id="WP_015208934.1">
    <property type="nucleotide sequence ID" value="NC_019757.1"/>
</dbReference>
<dbReference type="OrthoDB" id="9805070at2"/>
<dbReference type="InterPro" id="IPR050570">
    <property type="entry name" value="Cell_wall_metabolism_enzyme"/>
</dbReference>
<gene>
    <name evidence="5" type="ORF">Cylst_3548</name>
</gene>
<dbReference type="EMBL" id="CP003642">
    <property type="protein sequence ID" value="AFZ25686.1"/>
    <property type="molecule type" value="Genomic_DNA"/>
</dbReference>
<dbReference type="HOGENOM" id="CLU_034930_0_0_3"/>
<evidence type="ECO:0000256" key="1">
    <source>
        <dbReference type="ARBA" id="ARBA00022729"/>
    </source>
</evidence>
<name>K9X0W9_9NOST</name>
<dbReference type="Pfam" id="PF01551">
    <property type="entry name" value="Peptidase_M23"/>
    <property type="match status" value="1"/>
</dbReference>
<evidence type="ECO:0000313" key="6">
    <source>
        <dbReference type="Proteomes" id="UP000010475"/>
    </source>
</evidence>
<organism evidence="5 6">
    <name type="scientific">Cylindrospermum stagnale PCC 7417</name>
    <dbReference type="NCBI Taxonomy" id="56107"/>
    <lineage>
        <taxon>Bacteria</taxon>
        <taxon>Bacillati</taxon>
        <taxon>Cyanobacteriota</taxon>
        <taxon>Cyanophyceae</taxon>
        <taxon>Nostocales</taxon>
        <taxon>Nostocaceae</taxon>
        <taxon>Cylindrospermum</taxon>
    </lineage>
</organism>
<dbReference type="AlphaFoldDB" id="K9X0W9"/>
<dbReference type="InterPro" id="IPR016047">
    <property type="entry name" value="M23ase_b-sheet_dom"/>
</dbReference>
<evidence type="ECO:0000259" key="4">
    <source>
        <dbReference type="Pfam" id="PF01551"/>
    </source>
</evidence>
<dbReference type="Gene3D" id="2.70.70.10">
    <property type="entry name" value="Glucose Permease (Domain IIA)"/>
    <property type="match status" value="1"/>
</dbReference>
<dbReference type="eggNOG" id="COG0739">
    <property type="taxonomic scope" value="Bacteria"/>
</dbReference>
<feature type="domain" description="M23ase beta-sheet core" evidence="4">
    <location>
        <begin position="414"/>
        <end position="503"/>
    </location>
</feature>
<dbReference type="STRING" id="56107.Cylst_3548"/>
<keyword evidence="6" id="KW-1185">Reference proteome</keyword>
<feature type="region of interest" description="Disordered" evidence="2">
    <location>
        <begin position="77"/>
        <end position="114"/>
    </location>
</feature>
<dbReference type="KEGG" id="csg:Cylst_3548"/>
<evidence type="ECO:0000256" key="3">
    <source>
        <dbReference type="SAM" id="SignalP"/>
    </source>
</evidence>
<dbReference type="SUPFAM" id="SSF51261">
    <property type="entry name" value="Duplicated hybrid motif"/>
    <property type="match status" value="1"/>
</dbReference>
<dbReference type="Proteomes" id="UP000010475">
    <property type="component" value="Chromosome"/>
</dbReference>
<protein>
    <submittedName>
        <fullName evidence="5">Metalloendopeptidase-like membrane protein</fullName>
    </submittedName>
</protein>
<evidence type="ECO:0000313" key="5">
    <source>
        <dbReference type="EMBL" id="AFZ25686.1"/>
    </source>
</evidence>